<reference evidence="16" key="1">
    <citation type="submission" date="2016-10" db="EMBL/GenBank/DDBJ databases">
        <authorList>
            <person name="Varghese N."/>
            <person name="Submissions S."/>
        </authorList>
    </citation>
    <scope>NUCLEOTIDE SEQUENCE [LARGE SCALE GENOMIC DNA]</scope>
    <source>
        <strain evidence="16">DSM 25329</strain>
    </source>
</reference>
<evidence type="ECO:0000256" key="4">
    <source>
        <dbReference type="ARBA" id="ARBA00022692"/>
    </source>
</evidence>
<evidence type="ECO:0000256" key="2">
    <source>
        <dbReference type="ARBA" id="ARBA00022448"/>
    </source>
</evidence>
<dbReference type="PROSITE" id="PS52016">
    <property type="entry name" value="TONB_DEPENDENT_REC_3"/>
    <property type="match status" value="1"/>
</dbReference>
<dbReference type="PANTHER" id="PTHR30069:SF29">
    <property type="entry name" value="HEMOGLOBIN AND HEMOGLOBIN-HAPTOGLOBIN-BINDING PROTEIN 1-RELATED"/>
    <property type="match status" value="1"/>
</dbReference>
<dbReference type="CDD" id="cd01347">
    <property type="entry name" value="ligand_gated_channel"/>
    <property type="match status" value="1"/>
</dbReference>
<dbReference type="InterPro" id="IPR012910">
    <property type="entry name" value="Plug_dom"/>
</dbReference>
<keyword evidence="7 10" id="KW-0472">Membrane</keyword>
<evidence type="ECO:0000256" key="9">
    <source>
        <dbReference type="ARBA" id="ARBA00023237"/>
    </source>
</evidence>
<evidence type="ECO:0000259" key="14">
    <source>
        <dbReference type="Pfam" id="PF07715"/>
    </source>
</evidence>
<dbReference type="InterPro" id="IPR039426">
    <property type="entry name" value="TonB-dep_rcpt-like"/>
</dbReference>
<evidence type="ECO:0000256" key="6">
    <source>
        <dbReference type="ARBA" id="ARBA00023077"/>
    </source>
</evidence>
<evidence type="ECO:0000313" key="15">
    <source>
        <dbReference type="EMBL" id="SDG96784.1"/>
    </source>
</evidence>
<dbReference type="SUPFAM" id="SSF56935">
    <property type="entry name" value="Porins"/>
    <property type="match status" value="1"/>
</dbReference>
<dbReference type="EMBL" id="FNAN01000026">
    <property type="protein sequence ID" value="SDG96784.1"/>
    <property type="molecule type" value="Genomic_DNA"/>
</dbReference>
<dbReference type="RefSeq" id="WP_090157143.1">
    <property type="nucleotide sequence ID" value="NZ_FNAN01000026.1"/>
</dbReference>
<evidence type="ECO:0000259" key="13">
    <source>
        <dbReference type="Pfam" id="PF00593"/>
    </source>
</evidence>
<dbReference type="Pfam" id="PF07715">
    <property type="entry name" value="Plug"/>
    <property type="match status" value="1"/>
</dbReference>
<evidence type="ECO:0000256" key="1">
    <source>
        <dbReference type="ARBA" id="ARBA00004571"/>
    </source>
</evidence>
<keyword evidence="16" id="KW-1185">Reference proteome</keyword>
<keyword evidence="5 12" id="KW-0732">Signal</keyword>
<comment type="subcellular location">
    <subcellularLocation>
        <location evidence="1 10">Cell outer membrane</location>
        <topology evidence="1 10">Multi-pass membrane protein</topology>
    </subcellularLocation>
</comment>
<organism evidence="15 16">
    <name type="scientific">Dyadobacter soli</name>
    <dbReference type="NCBI Taxonomy" id="659014"/>
    <lineage>
        <taxon>Bacteria</taxon>
        <taxon>Pseudomonadati</taxon>
        <taxon>Bacteroidota</taxon>
        <taxon>Cytophagia</taxon>
        <taxon>Cytophagales</taxon>
        <taxon>Spirosomataceae</taxon>
        <taxon>Dyadobacter</taxon>
    </lineage>
</organism>
<dbReference type="InterPro" id="IPR037066">
    <property type="entry name" value="Plug_dom_sf"/>
</dbReference>
<dbReference type="InterPro" id="IPR000531">
    <property type="entry name" value="Beta-barrel_TonB"/>
</dbReference>
<comment type="similarity">
    <text evidence="10 11">Belongs to the TonB-dependent receptor family.</text>
</comment>
<evidence type="ECO:0000256" key="5">
    <source>
        <dbReference type="ARBA" id="ARBA00022729"/>
    </source>
</evidence>
<dbReference type="GO" id="GO:0015344">
    <property type="term" value="F:siderophore uptake transmembrane transporter activity"/>
    <property type="evidence" value="ECO:0007669"/>
    <property type="project" value="TreeGrafter"/>
</dbReference>
<dbReference type="Gene3D" id="2.40.170.20">
    <property type="entry name" value="TonB-dependent receptor, beta-barrel domain"/>
    <property type="match status" value="1"/>
</dbReference>
<feature type="domain" description="TonB-dependent receptor plug" evidence="14">
    <location>
        <begin position="41"/>
        <end position="147"/>
    </location>
</feature>
<dbReference type="Pfam" id="PF00593">
    <property type="entry name" value="TonB_dep_Rec_b-barrel"/>
    <property type="match status" value="1"/>
</dbReference>
<gene>
    <name evidence="15" type="ORF">SAMN04487996_12650</name>
</gene>
<name>A0A1G7YK78_9BACT</name>
<evidence type="ECO:0000313" key="16">
    <source>
        <dbReference type="Proteomes" id="UP000198748"/>
    </source>
</evidence>
<keyword evidence="9 10" id="KW-0998">Cell outer membrane</keyword>
<dbReference type="GO" id="GO:0009279">
    <property type="term" value="C:cell outer membrane"/>
    <property type="evidence" value="ECO:0007669"/>
    <property type="project" value="UniProtKB-SubCell"/>
</dbReference>
<feature type="domain" description="TonB-dependent receptor-like beta-barrel" evidence="13">
    <location>
        <begin position="196"/>
        <end position="621"/>
    </location>
</feature>
<dbReference type="AlphaFoldDB" id="A0A1G7YK78"/>
<keyword evidence="6 11" id="KW-0798">TonB box</keyword>
<dbReference type="InterPro" id="IPR036942">
    <property type="entry name" value="Beta-barrel_TonB_sf"/>
</dbReference>
<keyword evidence="2 10" id="KW-0813">Transport</keyword>
<dbReference type="PANTHER" id="PTHR30069">
    <property type="entry name" value="TONB-DEPENDENT OUTER MEMBRANE RECEPTOR"/>
    <property type="match status" value="1"/>
</dbReference>
<protein>
    <submittedName>
        <fullName evidence="15">Iron complex outermembrane recepter protein</fullName>
    </submittedName>
</protein>
<keyword evidence="3 10" id="KW-1134">Transmembrane beta strand</keyword>
<keyword evidence="4 10" id="KW-0812">Transmembrane</keyword>
<accession>A0A1G7YK78</accession>
<evidence type="ECO:0000256" key="8">
    <source>
        <dbReference type="ARBA" id="ARBA00023170"/>
    </source>
</evidence>
<evidence type="ECO:0000256" key="7">
    <source>
        <dbReference type="ARBA" id="ARBA00023136"/>
    </source>
</evidence>
<dbReference type="STRING" id="659014.SAMN04487996_12650"/>
<dbReference type="OrthoDB" id="9758472at2"/>
<evidence type="ECO:0000256" key="12">
    <source>
        <dbReference type="SAM" id="SignalP"/>
    </source>
</evidence>
<keyword evidence="8" id="KW-0675">Receptor</keyword>
<feature type="chain" id="PRO_5011489501" evidence="12">
    <location>
        <begin position="22"/>
        <end position="650"/>
    </location>
</feature>
<evidence type="ECO:0000256" key="3">
    <source>
        <dbReference type="ARBA" id="ARBA00022452"/>
    </source>
</evidence>
<feature type="signal peptide" evidence="12">
    <location>
        <begin position="1"/>
        <end position="21"/>
    </location>
</feature>
<dbReference type="Proteomes" id="UP000198748">
    <property type="component" value="Unassembled WGS sequence"/>
</dbReference>
<dbReference type="Gene3D" id="2.170.130.10">
    <property type="entry name" value="TonB-dependent receptor, plug domain"/>
    <property type="match status" value="1"/>
</dbReference>
<sequence>MKLHYLGTTLLLSFIANLTFAQEISLDPVTVTSSLVEKRASQTGRNIAVIKGEYFQQLPVHSIDDLLRYVPGVEIQARGPQGSQSDIVLRGGTFQQVLVILDGIRLNDPNTGHFNSYIPISPAEIERIEVLKGASSALYGSDAVGGVIHVISKTFAARLANSGDDNAVQKTQVNGGVSAGEYGLFNANVGAFVQRNRLAISGGFLSNNSSGVQQRGIKGYFHNNTASLSLNYAISQHWNLAVRSSFDHRDFAAQNFYTVLKSDTASEKVKMSWNQVRLGYQKNKTAFSIDGGFKSVQDTYLFNPHSIANSSKSRLWQGLATLQQGLTSSTNLIAGVNFQQRNIKSNDRGNHTLNQLAPFVSVVQTIGEDFTVTPSVRMDWRESIGTEVSPQINLSYKKANWQLRASAGKTIRDADFTERFNNYAKTLVTGGSVGNPDLKAERSFSYEAGADWFLTSSSAAQLKVSGTFFQRRQKDLIDYVTTPYAQMPRKDNLSPTGSFGLALNIAEVNTTGFELDIQSSNTISDNQKLFVNAGLTWLDSDNKSQIQSFYLSSHAKFLANFSAIYQVGNFSVSLNGLYKKRAEREASAIEATVSKNYFILNARAEYAFLKRQLGVFVQADNAFDKQYSDILGSVMPGRWLMGGIRFNFSK</sequence>
<proteinExistence type="inferred from homology"/>
<dbReference type="GO" id="GO:0044718">
    <property type="term" value="P:siderophore transmembrane transport"/>
    <property type="evidence" value="ECO:0007669"/>
    <property type="project" value="TreeGrafter"/>
</dbReference>
<evidence type="ECO:0000256" key="10">
    <source>
        <dbReference type="PROSITE-ProRule" id="PRU01360"/>
    </source>
</evidence>
<evidence type="ECO:0000256" key="11">
    <source>
        <dbReference type="RuleBase" id="RU003357"/>
    </source>
</evidence>